<keyword evidence="6 7" id="KW-0472">Membrane</keyword>
<keyword evidence="5 7" id="KW-1133">Transmembrane helix</keyword>
<reference evidence="8 9" key="1">
    <citation type="submission" date="2018-12" db="EMBL/GenBank/DDBJ databases">
        <title>Sequencing of bacterial isolates from soil warming experiment in Harvard Forest, Massachusetts, USA.</title>
        <authorList>
            <person name="Deangelis K."/>
        </authorList>
    </citation>
    <scope>NUCLEOTIDE SEQUENCE [LARGE SCALE GENOMIC DNA]</scope>
    <source>
        <strain evidence="8 9">EB153</strain>
    </source>
</reference>
<feature type="transmembrane region" description="Helical" evidence="7">
    <location>
        <begin position="190"/>
        <end position="212"/>
    </location>
</feature>
<dbReference type="PANTHER" id="PTHR33508:SF1">
    <property type="entry name" value="UPF0056 MEMBRANE PROTEIN YHCE"/>
    <property type="match status" value="1"/>
</dbReference>
<evidence type="ECO:0000256" key="1">
    <source>
        <dbReference type="ARBA" id="ARBA00004651"/>
    </source>
</evidence>
<evidence type="ECO:0000256" key="6">
    <source>
        <dbReference type="ARBA" id="ARBA00023136"/>
    </source>
</evidence>
<dbReference type="Proteomes" id="UP000269669">
    <property type="component" value="Unassembled WGS sequence"/>
</dbReference>
<accession>A0A3R9Q8P9</accession>
<dbReference type="AlphaFoldDB" id="A0A3R9Q8P9"/>
<evidence type="ECO:0000313" key="9">
    <source>
        <dbReference type="Proteomes" id="UP000269669"/>
    </source>
</evidence>
<gene>
    <name evidence="8" type="ORF">EDE15_1442</name>
</gene>
<organism evidence="8 9">
    <name type="scientific">Edaphobacter aggregans</name>
    <dbReference type="NCBI Taxonomy" id="570835"/>
    <lineage>
        <taxon>Bacteria</taxon>
        <taxon>Pseudomonadati</taxon>
        <taxon>Acidobacteriota</taxon>
        <taxon>Terriglobia</taxon>
        <taxon>Terriglobales</taxon>
        <taxon>Acidobacteriaceae</taxon>
        <taxon>Edaphobacter</taxon>
    </lineage>
</organism>
<evidence type="ECO:0000256" key="3">
    <source>
        <dbReference type="ARBA" id="ARBA00022475"/>
    </source>
</evidence>
<keyword evidence="4 7" id="KW-0812">Transmembrane</keyword>
<keyword evidence="9" id="KW-1185">Reference proteome</keyword>
<dbReference type="OrthoDB" id="21094at2"/>
<dbReference type="InterPro" id="IPR002771">
    <property type="entry name" value="Multi_antbiot-R_MarC"/>
</dbReference>
<feature type="transmembrane region" description="Helical" evidence="7">
    <location>
        <begin position="120"/>
        <end position="139"/>
    </location>
</feature>
<protein>
    <recommendedName>
        <fullName evidence="7">UPF0056 membrane protein</fullName>
    </recommendedName>
</protein>
<feature type="transmembrane region" description="Helical" evidence="7">
    <location>
        <begin position="16"/>
        <end position="42"/>
    </location>
</feature>
<name>A0A3R9Q8P9_9BACT</name>
<comment type="similarity">
    <text evidence="2 7">Belongs to the UPF0056 (MarC) family.</text>
</comment>
<comment type="caution">
    <text evidence="8">The sequence shown here is derived from an EMBL/GenBank/DDBJ whole genome shotgun (WGS) entry which is preliminary data.</text>
</comment>
<evidence type="ECO:0000256" key="2">
    <source>
        <dbReference type="ARBA" id="ARBA00009784"/>
    </source>
</evidence>
<dbReference type="Pfam" id="PF01914">
    <property type="entry name" value="MarC"/>
    <property type="match status" value="1"/>
</dbReference>
<dbReference type="RefSeq" id="WP_125484616.1">
    <property type="nucleotide sequence ID" value="NZ_RSDW01000001.1"/>
</dbReference>
<feature type="transmembrane region" description="Helical" evidence="7">
    <location>
        <begin position="78"/>
        <end position="99"/>
    </location>
</feature>
<dbReference type="GO" id="GO:0005886">
    <property type="term" value="C:plasma membrane"/>
    <property type="evidence" value="ECO:0007669"/>
    <property type="project" value="UniProtKB-SubCell"/>
</dbReference>
<dbReference type="EMBL" id="RSDW01000001">
    <property type="protein sequence ID" value="RSL15936.1"/>
    <property type="molecule type" value="Genomic_DNA"/>
</dbReference>
<evidence type="ECO:0000256" key="4">
    <source>
        <dbReference type="ARBA" id="ARBA00022692"/>
    </source>
</evidence>
<evidence type="ECO:0000256" key="5">
    <source>
        <dbReference type="ARBA" id="ARBA00022989"/>
    </source>
</evidence>
<feature type="transmembrane region" description="Helical" evidence="7">
    <location>
        <begin position="159"/>
        <end position="178"/>
    </location>
</feature>
<sequence length="226" mass="23899">MIDLHNGASTVIEATILVVAALFPVVNPLAAAAVLLNVFSGLEPAVHRALARKIATYCFFLLIGSLLWGVKILTFFGISIYAVQIGGGLVVAVTGWSLLSRDSTSTRSNSAQDSSVLDRAFYPYTMPLTVGPGSISVAITLGAHLPAELHASSFLSPRVLIASFVGIALVCISIYICYRYANAAERLLGASGTMVVLRLSAFILLCIGVQIVCTGVQDYLEAIHQI</sequence>
<keyword evidence="3" id="KW-1003">Cell membrane</keyword>
<dbReference type="PANTHER" id="PTHR33508">
    <property type="entry name" value="UPF0056 MEMBRANE PROTEIN YHCE"/>
    <property type="match status" value="1"/>
</dbReference>
<evidence type="ECO:0000313" key="8">
    <source>
        <dbReference type="EMBL" id="RSL15936.1"/>
    </source>
</evidence>
<comment type="subcellular location">
    <subcellularLocation>
        <location evidence="1 7">Cell membrane</location>
        <topology evidence="1 7">Multi-pass membrane protein</topology>
    </subcellularLocation>
</comment>
<feature type="transmembrane region" description="Helical" evidence="7">
    <location>
        <begin position="54"/>
        <end position="72"/>
    </location>
</feature>
<proteinExistence type="inferred from homology"/>
<evidence type="ECO:0000256" key="7">
    <source>
        <dbReference type="RuleBase" id="RU362048"/>
    </source>
</evidence>